<name>A0A9D4IF12_DREPO</name>
<dbReference type="AlphaFoldDB" id="A0A9D4IF12"/>
<comment type="caution">
    <text evidence="3">The sequence shown here is derived from an EMBL/GenBank/DDBJ whole genome shotgun (WGS) entry which is preliminary data.</text>
</comment>
<reference evidence="3" key="1">
    <citation type="journal article" date="2019" name="bioRxiv">
        <title>The Genome of the Zebra Mussel, Dreissena polymorpha: A Resource for Invasive Species Research.</title>
        <authorList>
            <person name="McCartney M.A."/>
            <person name="Auch B."/>
            <person name="Kono T."/>
            <person name="Mallez S."/>
            <person name="Zhang Y."/>
            <person name="Obille A."/>
            <person name="Becker A."/>
            <person name="Abrahante J.E."/>
            <person name="Garbe J."/>
            <person name="Badalamenti J.P."/>
            <person name="Herman A."/>
            <person name="Mangelson H."/>
            <person name="Liachko I."/>
            <person name="Sullivan S."/>
            <person name="Sone E.D."/>
            <person name="Koren S."/>
            <person name="Silverstein K.A.T."/>
            <person name="Beckman K.B."/>
            <person name="Gohl D.M."/>
        </authorList>
    </citation>
    <scope>NUCLEOTIDE SEQUENCE</scope>
    <source>
        <strain evidence="3">Duluth1</strain>
        <tissue evidence="3">Whole animal</tissue>
    </source>
</reference>
<evidence type="ECO:0000256" key="2">
    <source>
        <dbReference type="SAM" id="SignalP"/>
    </source>
</evidence>
<feature type="signal peptide" evidence="2">
    <location>
        <begin position="1"/>
        <end position="24"/>
    </location>
</feature>
<feature type="compositionally biased region" description="Basic and acidic residues" evidence="1">
    <location>
        <begin position="267"/>
        <end position="277"/>
    </location>
</feature>
<dbReference type="EMBL" id="JAIWYP010000009">
    <property type="protein sequence ID" value="KAH3771575.1"/>
    <property type="molecule type" value="Genomic_DNA"/>
</dbReference>
<sequence>MEMSVKVTYFLKFLVVVVAGRSAAINLDGDLRQLAEMLPGIYSNNGRHSNNINRKVERALGSIETAASAITSLPIKAVYRPVEVTFLPDSFNVYVEHVEHGKTDPHRRWLYSYSKDDSTRSIKLRVYNFNDDSIIEKVSKNPRAIKYLNENDVTTRSSCDMFWRRLGETFVGTTSRECQAVVDGSQMRISVMNTLTKSSLQIDEGWYKASDGSKVLELDGPIFLTKIDEILDNPFLGTDQHKQDENLKSVNLSEKPLLQKDSQTKYNNKDKQNEKITRRNPPYASRNKIETTEQVYGYPERAFPTKTESMYSKAIVKAGFEYNNEIEPSKYNHDKGKTAKQSNQDEIKPMWNLQTYEGIVDALTSGHKVYFTAKTKHCTQTKGKSSDKTVIGDYLNIFEIHRDYSHKQPNKYIQFSLRRTEHDPRKGFFDVVKDITTHRNGTVLIRTAYLDEDKKVYRYFSQECQLFISDTKKGDVKFFIDPYRDVSEVNRNKPLLASLQAGNMFRVSTELDKCRGGQGDQVVIGGEIRDYDMGRNGKTLSFNFVTTKLQPTSDGEVTVEDHYYLFQFPKRGEVTVIKNKRNVTPLSNNVSVVSGYQKLKCEMDVNSSTKAISLFNT</sequence>
<dbReference type="Proteomes" id="UP000828390">
    <property type="component" value="Unassembled WGS sequence"/>
</dbReference>
<protein>
    <submittedName>
        <fullName evidence="3">Uncharacterized protein</fullName>
    </submittedName>
</protein>
<dbReference type="GO" id="GO:0016829">
    <property type="term" value="F:lyase activity"/>
    <property type="evidence" value="ECO:0007669"/>
    <property type="project" value="InterPro"/>
</dbReference>
<keyword evidence="4" id="KW-1185">Reference proteome</keyword>
<evidence type="ECO:0000256" key="1">
    <source>
        <dbReference type="SAM" id="MobiDB-lite"/>
    </source>
</evidence>
<dbReference type="InterPro" id="IPR038672">
    <property type="entry name" value="CpcT/CpeT_sf"/>
</dbReference>
<gene>
    <name evidence="3" type="ORF">DPMN_172900</name>
</gene>
<feature type="chain" id="PRO_5039615956" evidence="2">
    <location>
        <begin position="25"/>
        <end position="617"/>
    </location>
</feature>
<proteinExistence type="predicted"/>
<accession>A0A9D4IF12</accession>
<evidence type="ECO:0000313" key="3">
    <source>
        <dbReference type="EMBL" id="KAH3771575.1"/>
    </source>
</evidence>
<feature type="region of interest" description="Disordered" evidence="1">
    <location>
        <begin position="258"/>
        <end position="284"/>
    </location>
</feature>
<keyword evidence="2" id="KW-0732">Signal</keyword>
<dbReference type="Gene3D" id="2.40.128.590">
    <property type="entry name" value="CpcT/CpeT domain"/>
    <property type="match status" value="1"/>
</dbReference>
<dbReference type="InterPro" id="IPR010404">
    <property type="entry name" value="CpcT/CpeT"/>
</dbReference>
<organism evidence="3 4">
    <name type="scientific">Dreissena polymorpha</name>
    <name type="common">Zebra mussel</name>
    <name type="synonym">Mytilus polymorpha</name>
    <dbReference type="NCBI Taxonomy" id="45954"/>
    <lineage>
        <taxon>Eukaryota</taxon>
        <taxon>Metazoa</taxon>
        <taxon>Spiralia</taxon>
        <taxon>Lophotrochozoa</taxon>
        <taxon>Mollusca</taxon>
        <taxon>Bivalvia</taxon>
        <taxon>Autobranchia</taxon>
        <taxon>Heteroconchia</taxon>
        <taxon>Euheterodonta</taxon>
        <taxon>Imparidentia</taxon>
        <taxon>Neoheterodontei</taxon>
        <taxon>Myida</taxon>
        <taxon>Dreissenoidea</taxon>
        <taxon>Dreissenidae</taxon>
        <taxon>Dreissena</taxon>
    </lineage>
</organism>
<reference evidence="3" key="2">
    <citation type="submission" date="2020-11" db="EMBL/GenBank/DDBJ databases">
        <authorList>
            <person name="McCartney M.A."/>
            <person name="Auch B."/>
            <person name="Kono T."/>
            <person name="Mallez S."/>
            <person name="Becker A."/>
            <person name="Gohl D.M."/>
            <person name="Silverstein K.A.T."/>
            <person name="Koren S."/>
            <person name="Bechman K.B."/>
            <person name="Herman A."/>
            <person name="Abrahante J.E."/>
            <person name="Garbe J."/>
        </authorList>
    </citation>
    <scope>NUCLEOTIDE SEQUENCE</scope>
    <source>
        <strain evidence="3">Duluth1</strain>
        <tissue evidence="3">Whole animal</tissue>
    </source>
</reference>
<dbReference type="OrthoDB" id="6070554at2759"/>
<evidence type="ECO:0000313" key="4">
    <source>
        <dbReference type="Proteomes" id="UP000828390"/>
    </source>
</evidence>
<dbReference type="Pfam" id="PF06206">
    <property type="entry name" value="CpeT"/>
    <property type="match status" value="1"/>
</dbReference>